<dbReference type="KEGG" id="acan:ACA1_095680"/>
<dbReference type="InterPro" id="IPR036188">
    <property type="entry name" value="FAD/NAD-bd_sf"/>
</dbReference>
<evidence type="ECO:0000313" key="2">
    <source>
        <dbReference type="EMBL" id="ELR12918.1"/>
    </source>
</evidence>
<name>L8GJK3_ACACF</name>
<dbReference type="InterPro" id="IPR005288">
    <property type="entry name" value="NadB"/>
</dbReference>
<keyword evidence="3" id="KW-1185">Reference proteome</keyword>
<gene>
    <name evidence="2" type="ORF">ACA1_095680</name>
</gene>
<dbReference type="OMA" id="NWTWGND"/>
<evidence type="ECO:0000313" key="3">
    <source>
        <dbReference type="Proteomes" id="UP000011083"/>
    </source>
</evidence>
<dbReference type="AlphaFoldDB" id="L8GJK3"/>
<dbReference type="Proteomes" id="UP000011083">
    <property type="component" value="Unassembled WGS sequence"/>
</dbReference>
<evidence type="ECO:0008006" key="4">
    <source>
        <dbReference type="Google" id="ProtNLM"/>
    </source>
</evidence>
<feature type="signal peptide" evidence="1">
    <location>
        <begin position="1"/>
        <end position="25"/>
    </location>
</feature>
<organism evidence="2 3">
    <name type="scientific">Acanthamoeba castellanii (strain ATCC 30010 / Neff)</name>
    <dbReference type="NCBI Taxonomy" id="1257118"/>
    <lineage>
        <taxon>Eukaryota</taxon>
        <taxon>Amoebozoa</taxon>
        <taxon>Discosea</taxon>
        <taxon>Longamoebia</taxon>
        <taxon>Centramoebida</taxon>
        <taxon>Acanthamoebidae</taxon>
        <taxon>Acanthamoeba</taxon>
    </lineage>
</organism>
<dbReference type="Pfam" id="PF12831">
    <property type="entry name" value="FAD_oxidored"/>
    <property type="match status" value="2"/>
</dbReference>
<dbReference type="EMBL" id="KB008103">
    <property type="protein sequence ID" value="ELR12918.1"/>
    <property type="molecule type" value="Genomic_DNA"/>
</dbReference>
<dbReference type="GO" id="GO:0009435">
    <property type="term" value="P:NAD+ biosynthetic process"/>
    <property type="evidence" value="ECO:0007669"/>
    <property type="project" value="InterPro"/>
</dbReference>
<sequence length="545" mass="60604">MSCRWSRVAALLAVVTVICFATAQATFLPAGVRYEEIECDIVVAGGSTAALAASLAAARTAPEKRICLLESTNWPGGQLTSSAVSAVDFGTHNDFAAMVASLPGNPGKCWVSHWCYEPADLLHKWIFPTINQTKNLRVFYNTVVKKAYTAKGPHGDEVKSILAVQRVPKEENEAWRNRLSEDLLDWYSLYESKTFNKKALHFSAPLFIEATEFGDLLVTADAPFAQGIEYPYEDDYTTLDCGQTHVFPLYMSIEKEPVKQPHFPPPPRGISYEIPSQFSWGRIWSYRRSIGLEGPENEARIGETSNQNWGPPPGNDYNLGYLYLPTQEVKAQAKNWHGGINMTSLADAELTAFGWYTYYSQQCNKTQKPEVCARVALAASVAGTDLGLSKVPYLRESRRSIGIHNFRLMYENMTSHVNPTGVVFADRVAIGEYFYADIHHMADGLCKYPAYLGDRSIKPYYVPFRALTNRDFGNMLVAGKTMAQTFKANAATRLHPVEWTTGLAAGVAAALMSTHSIPTTTQLYENNIKLLQETISTQAPLQWTL</sequence>
<reference evidence="2 3" key="1">
    <citation type="journal article" date="2013" name="Genome Biol.">
        <title>Genome of Acanthamoeba castellanii highlights extensive lateral gene transfer and early evolution of tyrosine kinase signaling.</title>
        <authorList>
            <person name="Clarke M."/>
            <person name="Lohan A.J."/>
            <person name="Liu B."/>
            <person name="Lagkouvardos I."/>
            <person name="Roy S."/>
            <person name="Zafar N."/>
            <person name="Bertelli C."/>
            <person name="Schilde C."/>
            <person name="Kianianmomeni A."/>
            <person name="Burglin T.R."/>
            <person name="Frech C."/>
            <person name="Turcotte B."/>
            <person name="Kopec K.O."/>
            <person name="Synnott J.M."/>
            <person name="Choo C."/>
            <person name="Paponov I."/>
            <person name="Finkler A."/>
            <person name="Soon Heng Tan C."/>
            <person name="Hutchins A.P."/>
            <person name="Weinmeier T."/>
            <person name="Rattei T."/>
            <person name="Chu J.S."/>
            <person name="Gimenez G."/>
            <person name="Irimia M."/>
            <person name="Rigden D.J."/>
            <person name="Fitzpatrick D.A."/>
            <person name="Lorenzo-Morales J."/>
            <person name="Bateman A."/>
            <person name="Chiu C.H."/>
            <person name="Tang P."/>
            <person name="Hegemann P."/>
            <person name="Fromm H."/>
            <person name="Raoult D."/>
            <person name="Greub G."/>
            <person name="Miranda-Saavedra D."/>
            <person name="Chen N."/>
            <person name="Nash P."/>
            <person name="Ginger M.L."/>
            <person name="Horn M."/>
            <person name="Schaap P."/>
            <person name="Caler L."/>
            <person name="Loftus B."/>
        </authorList>
    </citation>
    <scope>NUCLEOTIDE SEQUENCE [LARGE SCALE GENOMIC DNA]</scope>
    <source>
        <strain evidence="2 3">Neff</strain>
    </source>
</reference>
<dbReference type="PANTHER" id="PTHR42716">
    <property type="entry name" value="L-ASPARTATE OXIDASE"/>
    <property type="match status" value="1"/>
</dbReference>
<keyword evidence="1" id="KW-0732">Signal</keyword>
<dbReference type="GeneID" id="14913497"/>
<proteinExistence type="predicted"/>
<dbReference type="OrthoDB" id="10010588at2759"/>
<dbReference type="SUPFAM" id="SSF51905">
    <property type="entry name" value="FAD/NAD(P)-binding domain"/>
    <property type="match status" value="1"/>
</dbReference>
<dbReference type="PANTHER" id="PTHR42716:SF1">
    <property type="entry name" value="SLL0471 PROTEIN"/>
    <property type="match status" value="1"/>
</dbReference>
<feature type="chain" id="PRO_5003990391" description="FAD dependent oxidoreductase" evidence="1">
    <location>
        <begin position="26"/>
        <end position="545"/>
    </location>
</feature>
<dbReference type="GO" id="GO:0008734">
    <property type="term" value="F:L-aspartate oxidase activity"/>
    <property type="evidence" value="ECO:0007669"/>
    <property type="project" value="InterPro"/>
</dbReference>
<accession>L8GJK3</accession>
<protein>
    <recommendedName>
        <fullName evidence="4">FAD dependent oxidoreductase</fullName>
    </recommendedName>
</protein>
<evidence type="ECO:0000256" key="1">
    <source>
        <dbReference type="SAM" id="SignalP"/>
    </source>
</evidence>
<dbReference type="RefSeq" id="XP_004334931.1">
    <property type="nucleotide sequence ID" value="XM_004334883.1"/>
</dbReference>
<dbReference type="VEuPathDB" id="AmoebaDB:ACA1_095680"/>